<dbReference type="PROSITE" id="PS50600">
    <property type="entry name" value="ULP_PROTEASE"/>
    <property type="match status" value="1"/>
</dbReference>
<dbReference type="InParanoid" id="F0ZMD7"/>
<evidence type="ECO:0000256" key="1">
    <source>
        <dbReference type="ARBA" id="ARBA00005234"/>
    </source>
</evidence>
<dbReference type="KEGG" id="dpp:DICPUDRAFT_55498"/>
<protein>
    <recommendedName>
        <fullName evidence="6">Ubiquitin-like protease family profile domain-containing protein</fullName>
    </recommendedName>
</protein>
<gene>
    <name evidence="7" type="ORF">DICPUDRAFT_55498</name>
</gene>
<evidence type="ECO:0000256" key="4">
    <source>
        <dbReference type="ARBA" id="ARBA00022807"/>
    </source>
</evidence>
<dbReference type="GeneID" id="10501992"/>
<comment type="similarity">
    <text evidence="1">Belongs to the peptidase C48 family.</text>
</comment>
<dbReference type="GO" id="GO:0006508">
    <property type="term" value="P:proteolysis"/>
    <property type="evidence" value="ECO:0007669"/>
    <property type="project" value="UniProtKB-KW"/>
</dbReference>
<evidence type="ECO:0000256" key="2">
    <source>
        <dbReference type="ARBA" id="ARBA00022670"/>
    </source>
</evidence>
<dbReference type="VEuPathDB" id="AmoebaDB:DICPUDRAFT_55498"/>
<dbReference type="GO" id="GO:0016926">
    <property type="term" value="P:protein desumoylation"/>
    <property type="evidence" value="ECO:0000318"/>
    <property type="project" value="GO_Central"/>
</dbReference>
<keyword evidence="4" id="KW-0788">Thiol protease</keyword>
<keyword evidence="3" id="KW-0378">Hydrolase</keyword>
<dbReference type="SUPFAM" id="SSF54001">
    <property type="entry name" value="Cysteine proteinases"/>
    <property type="match status" value="1"/>
</dbReference>
<evidence type="ECO:0000313" key="8">
    <source>
        <dbReference type="Proteomes" id="UP000001064"/>
    </source>
</evidence>
<dbReference type="OMA" id="DRAANSQ"/>
<name>F0ZMD7_DICPU</name>
<evidence type="ECO:0000256" key="3">
    <source>
        <dbReference type="ARBA" id="ARBA00022801"/>
    </source>
</evidence>
<keyword evidence="2" id="KW-0645">Protease</keyword>
<dbReference type="STRING" id="5786.F0ZMD7"/>
<evidence type="ECO:0000313" key="7">
    <source>
        <dbReference type="EMBL" id="EGC34898.1"/>
    </source>
</evidence>
<organism evidence="7 8">
    <name type="scientific">Dictyostelium purpureum</name>
    <name type="common">Slime mold</name>
    <dbReference type="NCBI Taxonomy" id="5786"/>
    <lineage>
        <taxon>Eukaryota</taxon>
        <taxon>Amoebozoa</taxon>
        <taxon>Evosea</taxon>
        <taxon>Eumycetozoa</taxon>
        <taxon>Dictyostelia</taxon>
        <taxon>Dictyosteliales</taxon>
        <taxon>Dictyosteliaceae</taxon>
        <taxon>Dictyostelium</taxon>
    </lineage>
</organism>
<evidence type="ECO:0000259" key="6">
    <source>
        <dbReference type="PROSITE" id="PS50600"/>
    </source>
</evidence>
<dbReference type="GO" id="GO:0060255">
    <property type="term" value="P:regulation of macromolecule metabolic process"/>
    <property type="evidence" value="ECO:0007669"/>
    <property type="project" value="UniProtKB-ARBA"/>
</dbReference>
<dbReference type="Gene3D" id="3.40.395.10">
    <property type="entry name" value="Adenoviral Proteinase, Chain A"/>
    <property type="match status" value="1"/>
</dbReference>
<reference evidence="8" key="1">
    <citation type="journal article" date="2011" name="Genome Biol.">
        <title>Comparative genomics of the social amoebae Dictyostelium discoideum and Dictyostelium purpureum.</title>
        <authorList>
            <consortium name="US DOE Joint Genome Institute (JGI-PGF)"/>
            <person name="Sucgang R."/>
            <person name="Kuo A."/>
            <person name="Tian X."/>
            <person name="Salerno W."/>
            <person name="Parikh A."/>
            <person name="Feasley C.L."/>
            <person name="Dalin E."/>
            <person name="Tu H."/>
            <person name="Huang E."/>
            <person name="Barry K."/>
            <person name="Lindquist E."/>
            <person name="Shapiro H."/>
            <person name="Bruce D."/>
            <person name="Schmutz J."/>
            <person name="Salamov A."/>
            <person name="Fey P."/>
            <person name="Gaudet P."/>
            <person name="Anjard C."/>
            <person name="Babu M.M."/>
            <person name="Basu S."/>
            <person name="Bushmanova Y."/>
            <person name="van der Wel H."/>
            <person name="Katoh-Kurasawa M."/>
            <person name="Dinh C."/>
            <person name="Coutinho P.M."/>
            <person name="Saito T."/>
            <person name="Elias M."/>
            <person name="Schaap P."/>
            <person name="Kay R.R."/>
            <person name="Henrissat B."/>
            <person name="Eichinger L."/>
            <person name="Rivero F."/>
            <person name="Putnam N.H."/>
            <person name="West C.M."/>
            <person name="Loomis W.F."/>
            <person name="Chisholm R.L."/>
            <person name="Shaulsky G."/>
            <person name="Strassmann J.E."/>
            <person name="Queller D.C."/>
            <person name="Kuspa A."/>
            <person name="Grigoriev I.V."/>
        </authorList>
    </citation>
    <scope>NUCLEOTIDE SEQUENCE [LARGE SCALE GENOMIC DNA]</scope>
    <source>
        <strain evidence="8">QSDP1</strain>
    </source>
</reference>
<dbReference type="eggNOG" id="KOG0778">
    <property type="taxonomic scope" value="Eukaryota"/>
</dbReference>
<dbReference type="AlphaFoldDB" id="F0ZMD7"/>
<dbReference type="OrthoDB" id="1939479at2759"/>
<dbReference type="InterPro" id="IPR038765">
    <property type="entry name" value="Papain-like_cys_pep_sf"/>
</dbReference>
<feature type="compositionally biased region" description="Basic and acidic residues" evidence="5">
    <location>
        <begin position="1"/>
        <end position="16"/>
    </location>
</feature>
<dbReference type="RefSeq" id="XP_003288590.1">
    <property type="nucleotide sequence ID" value="XM_003288542.1"/>
</dbReference>
<evidence type="ECO:0000256" key="5">
    <source>
        <dbReference type="SAM" id="MobiDB-lite"/>
    </source>
</evidence>
<dbReference type="GO" id="GO:0005634">
    <property type="term" value="C:nucleus"/>
    <property type="evidence" value="ECO:0000318"/>
    <property type="project" value="GO_Central"/>
</dbReference>
<proteinExistence type="inferred from homology"/>
<dbReference type="PANTHER" id="PTHR12606">
    <property type="entry name" value="SENTRIN/SUMO-SPECIFIC PROTEASE"/>
    <property type="match status" value="1"/>
</dbReference>
<dbReference type="GO" id="GO:0016929">
    <property type="term" value="F:deSUMOylase activity"/>
    <property type="evidence" value="ECO:0000318"/>
    <property type="project" value="GO_Central"/>
</dbReference>
<feature type="region of interest" description="Disordered" evidence="5">
    <location>
        <begin position="1"/>
        <end position="27"/>
    </location>
</feature>
<dbReference type="InterPro" id="IPR003653">
    <property type="entry name" value="Peptidase_C48_C"/>
</dbReference>
<keyword evidence="8" id="KW-1185">Reference proteome</keyword>
<dbReference type="PANTHER" id="PTHR12606:SF141">
    <property type="entry name" value="GH15225P-RELATED"/>
    <property type="match status" value="1"/>
</dbReference>
<dbReference type="Proteomes" id="UP000001064">
    <property type="component" value="Unassembled WGS sequence"/>
</dbReference>
<dbReference type="FunFam" id="3.40.395.10:FF:000001">
    <property type="entry name" value="Sentrin-specific protease 1"/>
    <property type="match status" value="1"/>
</dbReference>
<feature type="domain" description="Ubiquitin-like protease family profile" evidence="6">
    <location>
        <begin position="41"/>
        <end position="209"/>
    </location>
</feature>
<dbReference type="EMBL" id="GL871079">
    <property type="protein sequence ID" value="EGC34898.1"/>
    <property type="molecule type" value="Genomic_DNA"/>
</dbReference>
<accession>F0ZMD7</accession>
<sequence>MEKEKNKRVELRPLTKEEEEQIDSLFRSGREDEKISELPTAEVNRGDVHLLKPGRWLNDEVINFYMEILKIRQKNNPNLPKCHFFGTFFYTQLCNGPENYDFSKVKRWTNKVDIFSLDKVILPVHLGNHWCCAVINFKDKQFQYFDSLLGDNRECLKKLRRYVADEMVNRSKQGIVNLDEFKDSIPKDIPIQSNGYDCGVFMCKYAEFSSRGSELNFTQKDITQYRRRIALELYLKKILD</sequence>
<dbReference type="GO" id="GO:0080090">
    <property type="term" value="P:regulation of primary metabolic process"/>
    <property type="evidence" value="ECO:0007669"/>
    <property type="project" value="UniProtKB-ARBA"/>
</dbReference>
<dbReference type="Pfam" id="PF02902">
    <property type="entry name" value="Peptidase_C48"/>
    <property type="match status" value="1"/>
</dbReference>